<dbReference type="STRING" id="50960.LS81_12320"/>
<organism evidence="3 4">
    <name type="scientific">Helicobacter trogontum</name>
    <dbReference type="NCBI Taxonomy" id="50960"/>
    <lineage>
        <taxon>Bacteria</taxon>
        <taxon>Pseudomonadati</taxon>
        <taxon>Campylobacterota</taxon>
        <taxon>Epsilonproteobacteria</taxon>
        <taxon>Campylobacterales</taxon>
        <taxon>Helicobacteraceae</taxon>
        <taxon>Helicobacter</taxon>
    </lineage>
</organism>
<keyword evidence="2" id="KW-0081">Bacteriolytic enzyme</keyword>
<reference evidence="3 4" key="1">
    <citation type="journal article" date="2014" name="Genome Announc.">
        <title>Draft genome sequences of eight enterohepatic helicobacter species isolated from both laboratory and wild rodents.</title>
        <authorList>
            <person name="Sheh A."/>
            <person name="Shen Z."/>
            <person name="Fox J.G."/>
        </authorList>
    </citation>
    <scope>NUCLEOTIDE SEQUENCE [LARGE SCALE GENOMIC DNA]</scope>
    <source>
        <strain evidence="3 4">ATCC 49310</strain>
    </source>
</reference>
<keyword evidence="1" id="KW-0929">Antimicrobial</keyword>
<dbReference type="InterPro" id="IPR009045">
    <property type="entry name" value="Zn_M74/Hedgehog-like"/>
</dbReference>
<dbReference type="RefSeq" id="WP_052089139.1">
    <property type="nucleotide sequence ID" value="NZ_FZNF01000001.1"/>
</dbReference>
<dbReference type="SUPFAM" id="SSF55166">
    <property type="entry name" value="Hedgehog/DD-peptidase"/>
    <property type="match status" value="1"/>
</dbReference>
<dbReference type="GO" id="GO:0003796">
    <property type="term" value="F:lysozyme activity"/>
    <property type="evidence" value="ECO:0007669"/>
    <property type="project" value="InterPro"/>
</dbReference>
<dbReference type="Proteomes" id="UP000029861">
    <property type="component" value="Unassembled WGS sequence"/>
</dbReference>
<evidence type="ECO:0000313" key="4">
    <source>
        <dbReference type="Proteomes" id="UP000029861"/>
    </source>
</evidence>
<dbReference type="GO" id="GO:0031640">
    <property type="term" value="P:killing of cells of another organism"/>
    <property type="evidence" value="ECO:0007669"/>
    <property type="project" value="UniProtKB-KW"/>
</dbReference>
<dbReference type="GO" id="GO:0042742">
    <property type="term" value="P:defense response to bacterium"/>
    <property type="evidence" value="ECO:0007669"/>
    <property type="project" value="UniProtKB-KW"/>
</dbReference>
<dbReference type="Gene3D" id="1.10.530.40">
    <property type="match status" value="1"/>
</dbReference>
<dbReference type="InterPro" id="IPR023347">
    <property type="entry name" value="Lysozyme_dom_sf"/>
</dbReference>
<proteinExistence type="predicted"/>
<dbReference type="AlphaFoldDB" id="A0A4U8T7H5"/>
<gene>
    <name evidence="3" type="ORF">LS80_009255</name>
</gene>
<sequence length="1070" mass="123655">MLYDTKELNENDYKKECTRLLIAFENLNYKQENAIHIAKNVTIGYGLDLKTGSNPKLLLEGYLPDDSKKLKIGDEELTFYEIIEKYRANKTGFTDPKIVKGYLQNRVFNFSLTQEQAQKVLERTFDSYKKYVSQYISDSLLRYSQEKASLVSLHYHGRFNNIKNSVRNSIIKNSRFLSWFILRYKTNINTYVGYIARSADEADIYLSNPNINKISLIFDIFSHLNIRKESISYRKYKYDESIKSYTSHNKKDILLELALWYENDLDFIRFNSANKVSNISKSNITNIISQLTKKPINNITTILHSYLTYINQTFAKGAVSEYTLNNIYVLKEIKDCENLNVALSNRNDTRDFTPLLIICLKPNTQSHQNIDTYTIKQPNNTFISIVVFEGAKLDMSKVDTQKSEILYARLKDESNIDVVLLQGSHQSMILDSTTNTLTIKGSSNETYIFDNAKNTTQESQISPILKVYINREENPNDYIEIHNFAKENIGDRNTYILGNDCNQRYCGITLFLNEITTPHNTDCSNEGNFQVIVQNLDRYGLDKGDTLYLYSCENRKGVSVKVDDNYSATFSITLDLPEQGEISKRCLSSHIILTTNPIKNTETIEEQMIHSNPHFQVNKSAKLAKQYIITDARLNTKKQPIAVKEVAQQLRVKAIGYREKYLHYFVNSIVKLEAQYNLKNPPQDKIGQTKWAYILTDNKTAPTQKQLNEKQYKHFIQRNGNEQYIGNNIDFRIQKEWLDIDKPKYLYIYAYLNAPSTKTSLCITIQYPLSLRFNGNELEILEWGEVKGDKIFALHPLSLNNPARQFAESKKYFIHIENISPIPLSQKIYYLDIYDESNNKVGTITNNNTQNIINTELLIDDIFCDFVNVLLEYQGEYSANRIKLEVGYEEEISEKLSKYFTISDVTKTNQKTAYFSNAQLIELNKKEAMILENYKKLKLLALNCDKIVDWIGYKPNVNSGVRVDAVNENLPNSSKKGKSQHTKCEAFDLGFNSKNDLKKVYLAIKNNQIPNLDNQVFSQVILEKFSSSKIGWLHVGLKTPTWTRGTEFKISYNGSSYINFDSTQAMIDKF</sequence>
<comment type="caution">
    <text evidence="3">The sequence shown here is derived from an EMBL/GenBank/DDBJ whole genome shotgun (WGS) entry which is preliminary data.</text>
</comment>
<accession>A0A4U8T7H5</accession>
<dbReference type="Gene3D" id="3.30.1380.10">
    <property type="match status" value="1"/>
</dbReference>
<dbReference type="EMBL" id="JRPK02000045">
    <property type="protein sequence ID" value="TLD95488.1"/>
    <property type="molecule type" value="Genomic_DNA"/>
</dbReference>
<evidence type="ECO:0000313" key="3">
    <source>
        <dbReference type="EMBL" id="TLD95488.1"/>
    </source>
</evidence>
<evidence type="ECO:0000256" key="2">
    <source>
        <dbReference type="ARBA" id="ARBA00022638"/>
    </source>
</evidence>
<name>A0A4U8T7H5_9HELI</name>
<evidence type="ECO:0000256" key="1">
    <source>
        <dbReference type="ARBA" id="ARBA00022529"/>
    </source>
</evidence>
<evidence type="ECO:0008006" key="5">
    <source>
        <dbReference type="Google" id="ProtNLM"/>
    </source>
</evidence>
<protein>
    <recommendedName>
        <fullName evidence="5">Peptidase M15A C-terminal domain-containing protein</fullName>
    </recommendedName>
</protein>